<reference evidence="1 2" key="1">
    <citation type="submission" date="2024-01" db="EMBL/GenBank/DDBJ databases">
        <title>Genome assemblies of Stephania.</title>
        <authorList>
            <person name="Yang L."/>
        </authorList>
    </citation>
    <scope>NUCLEOTIDE SEQUENCE [LARGE SCALE GENOMIC DNA]</scope>
    <source>
        <strain evidence="1">YNDBR</strain>
        <tissue evidence="1">Leaf</tissue>
    </source>
</reference>
<dbReference type="EMBL" id="JBBNAF010000003">
    <property type="protein sequence ID" value="KAK9160253.1"/>
    <property type="molecule type" value="Genomic_DNA"/>
</dbReference>
<dbReference type="Proteomes" id="UP001420932">
    <property type="component" value="Unassembled WGS sequence"/>
</dbReference>
<dbReference type="AlphaFoldDB" id="A0AAP0PXR7"/>
<name>A0AAP0PXR7_9MAGN</name>
<gene>
    <name evidence="1" type="ORF">Syun_006594</name>
</gene>
<sequence>MYIRQERKWVSMKGDPILHRALVSLNHVFETSCPRVKPADVPKIAFRTHGGHY</sequence>
<evidence type="ECO:0000313" key="1">
    <source>
        <dbReference type="EMBL" id="KAK9160253.1"/>
    </source>
</evidence>
<keyword evidence="2" id="KW-1185">Reference proteome</keyword>
<organism evidence="1 2">
    <name type="scientific">Stephania yunnanensis</name>
    <dbReference type="NCBI Taxonomy" id="152371"/>
    <lineage>
        <taxon>Eukaryota</taxon>
        <taxon>Viridiplantae</taxon>
        <taxon>Streptophyta</taxon>
        <taxon>Embryophyta</taxon>
        <taxon>Tracheophyta</taxon>
        <taxon>Spermatophyta</taxon>
        <taxon>Magnoliopsida</taxon>
        <taxon>Ranunculales</taxon>
        <taxon>Menispermaceae</taxon>
        <taxon>Menispermoideae</taxon>
        <taxon>Cissampelideae</taxon>
        <taxon>Stephania</taxon>
    </lineage>
</organism>
<evidence type="ECO:0000313" key="2">
    <source>
        <dbReference type="Proteomes" id="UP001420932"/>
    </source>
</evidence>
<proteinExistence type="predicted"/>
<accession>A0AAP0PXR7</accession>
<comment type="caution">
    <text evidence="1">The sequence shown here is derived from an EMBL/GenBank/DDBJ whole genome shotgun (WGS) entry which is preliminary data.</text>
</comment>
<protein>
    <submittedName>
        <fullName evidence="1">Uncharacterized protein</fullName>
    </submittedName>
</protein>